<sequence length="380" mass="40042">MEEDDDDFYGGQASAPDAQQEDFEQEDGTDVKMEAGDEQQEEDEDSSDDDVQFTLEKPEGETPAPSKSKQAKTTAHERTASSEVKARRTSTPVKQEQRAGSTQPTAVKGTLTHDGKEGKDFPGVRTSKVDVNGTPIWPANGKPITEVDIDADLAEHSKPWRLPGTDQTDFFNYGFDEYTWAQYCLRQQIMSNNISNQKQADAQMKAMFGGAGGPGGGGGGQGGPPGMPPMPGMGGMPSPEESECLPHAKASAHLLTVACPLVMQQMMSAGLNPGDQNQFMQFMMSGGIPPGGGPGQQNQQQGGGFGQQGGGGGFGGSASPHPQGQGFQPPQGPSSHNQQGDQGGFNTEGYSPQQLAIMQQQQQGGGGGGRRGRGRGRGFY</sequence>
<reference evidence="1" key="1">
    <citation type="submission" date="2023-07" db="EMBL/GenBank/DDBJ databases">
        <title>Black Yeasts Isolated from many extreme environments.</title>
        <authorList>
            <person name="Coleine C."/>
            <person name="Stajich J.E."/>
            <person name="Selbmann L."/>
        </authorList>
    </citation>
    <scope>NUCLEOTIDE SEQUENCE</scope>
    <source>
        <strain evidence="1">CCFEE 5714</strain>
    </source>
</reference>
<proteinExistence type="predicted"/>
<gene>
    <name evidence="1" type="ORF">LTR37_012442</name>
</gene>
<evidence type="ECO:0000313" key="2">
    <source>
        <dbReference type="Proteomes" id="UP001281147"/>
    </source>
</evidence>
<protein>
    <submittedName>
        <fullName evidence="1">Uncharacterized protein</fullName>
    </submittedName>
</protein>
<accession>A0ACC3N0T1</accession>
<evidence type="ECO:0000313" key="1">
    <source>
        <dbReference type="EMBL" id="KAK3706943.1"/>
    </source>
</evidence>
<dbReference type="Proteomes" id="UP001281147">
    <property type="component" value="Unassembled WGS sequence"/>
</dbReference>
<comment type="caution">
    <text evidence="1">The sequence shown here is derived from an EMBL/GenBank/DDBJ whole genome shotgun (WGS) entry which is preliminary data.</text>
</comment>
<organism evidence="1 2">
    <name type="scientific">Vermiconidia calcicola</name>
    <dbReference type="NCBI Taxonomy" id="1690605"/>
    <lineage>
        <taxon>Eukaryota</taxon>
        <taxon>Fungi</taxon>
        <taxon>Dikarya</taxon>
        <taxon>Ascomycota</taxon>
        <taxon>Pezizomycotina</taxon>
        <taxon>Dothideomycetes</taxon>
        <taxon>Dothideomycetidae</taxon>
        <taxon>Mycosphaerellales</taxon>
        <taxon>Extremaceae</taxon>
        <taxon>Vermiconidia</taxon>
    </lineage>
</organism>
<keyword evidence="2" id="KW-1185">Reference proteome</keyword>
<name>A0ACC3N0T1_9PEZI</name>
<dbReference type="EMBL" id="JAUTXU010000115">
    <property type="protein sequence ID" value="KAK3706943.1"/>
    <property type="molecule type" value="Genomic_DNA"/>
</dbReference>